<evidence type="ECO:0000313" key="16">
    <source>
        <dbReference type="EMBL" id="KAF4399952.1"/>
    </source>
</evidence>
<keyword evidence="13" id="KW-0732">Signal</keyword>
<feature type="binding site" evidence="10">
    <location>
        <position position="288"/>
    </location>
    <ligand>
        <name>Ca(2+)</name>
        <dbReference type="ChEBI" id="CHEBI:29108"/>
        <label>2</label>
    </ligand>
</feature>
<name>A0A7J6HXG1_CANSA</name>
<feature type="signal peptide" evidence="13">
    <location>
        <begin position="1"/>
        <end position="32"/>
    </location>
</feature>
<keyword evidence="7 13" id="KW-0560">Oxidoreductase</keyword>
<dbReference type="GO" id="GO:0042744">
    <property type="term" value="P:hydrogen peroxide catabolic process"/>
    <property type="evidence" value="ECO:0007669"/>
    <property type="project" value="UniProtKB-KW"/>
</dbReference>
<evidence type="ECO:0000256" key="11">
    <source>
        <dbReference type="PIRSR" id="PIRSR600823-4"/>
    </source>
</evidence>
<keyword evidence="14" id="KW-0812">Transmembrane</keyword>
<evidence type="ECO:0000256" key="5">
    <source>
        <dbReference type="ARBA" id="ARBA00022617"/>
    </source>
</evidence>
<evidence type="ECO:0000256" key="12">
    <source>
        <dbReference type="PIRSR" id="PIRSR600823-5"/>
    </source>
</evidence>
<evidence type="ECO:0000256" key="1">
    <source>
        <dbReference type="ARBA" id="ARBA00000189"/>
    </source>
</evidence>
<comment type="caution">
    <text evidence="16">The sequence shown here is derived from an EMBL/GenBank/DDBJ whole genome shotgun (WGS) entry which is preliminary data.</text>
</comment>
<comment type="catalytic activity">
    <reaction evidence="1 13">
        <text>2 a phenolic donor + H2O2 = 2 a phenolic radical donor + 2 H2O</text>
        <dbReference type="Rhea" id="RHEA:56136"/>
        <dbReference type="ChEBI" id="CHEBI:15377"/>
        <dbReference type="ChEBI" id="CHEBI:16240"/>
        <dbReference type="ChEBI" id="CHEBI:139520"/>
        <dbReference type="ChEBI" id="CHEBI:139521"/>
        <dbReference type="EC" id="1.11.1.7"/>
    </reaction>
</comment>
<dbReference type="Gene3D" id="1.10.520.10">
    <property type="match status" value="4"/>
</dbReference>
<organism evidence="16 17">
    <name type="scientific">Cannabis sativa</name>
    <name type="common">Hemp</name>
    <name type="synonym">Marijuana</name>
    <dbReference type="NCBI Taxonomy" id="3483"/>
    <lineage>
        <taxon>Eukaryota</taxon>
        <taxon>Viridiplantae</taxon>
        <taxon>Streptophyta</taxon>
        <taxon>Embryophyta</taxon>
        <taxon>Tracheophyta</taxon>
        <taxon>Spermatophyta</taxon>
        <taxon>Magnoliopsida</taxon>
        <taxon>eudicotyledons</taxon>
        <taxon>Gunneridae</taxon>
        <taxon>Pentapetalae</taxon>
        <taxon>rosids</taxon>
        <taxon>fabids</taxon>
        <taxon>Rosales</taxon>
        <taxon>Cannabaceae</taxon>
        <taxon>Cannabis</taxon>
    </lineage>
</organism>
<keyword evidence="10 13" id="KW-0106">Calcium</keyword>
<evidence type="ECO:0000256" key="7">
    <source>
        <dbReference type="ARBA" id="ARBA00023002"/>
    </source>
</evidence>
<keyword evidence="13" id="KW-0376">Hydrogen peroxide</keyword>
<keyword evidence="17" id="KW-1185">Reference proteome</keyword>
<feature type="transmembrane region" description="Helical" evidence="14">
    <location>
        <begin position="225"/>
        <end position="242"/>
    </location>
</feature>
<feature type="binding site" evidence="10">
    <location>
        <position position="78"/>
    </location>
    <ligand>
        <name>Ca(2+)</name>
        <dbReference type="ChEBI" id="CHEBI:29108"/>
        <label>1</label>
    </ligand>
</feature>
<sequence length="375" mass="41908">MSYHCFKIGVSELCFVVITASLLMSSPTSVNAQLSQTFYASTCPLFVTTVRQAMRQAVQKEPRMAASILRLFFHDCFVNANCPFSGGDTNLAPFDTTQNRFDNDYFKQLINKRGLLHSDQELFNGGSQDSLVTTYSTSPLRFFNDFASAMVKMGNISPLTGTNGQIRKSCGVDLEAITATPMQSLFKKLSYIIYIMSYSFKYYFVVIIGWLLMSSSSIDAQLSPSYYASTCPLLVLIVRQGMRQAVRKEPRMAASILRLFFHDCFANCPFAGGDTNLAPFDATQNRFDNNYFGQLVNKRGLLHSDQELFNGGSQDSLVTTYSNRQFRFFNDFASAMVKMGNISPLTGTNGQIRKSCGVRHVLDIVKLNRNIPSTP</sequence>
<evidence type="ECO:0000256" key="2">
    <source>
        <dbReference type="ARBA" id="ARBA00002322"/>
    </source>
</evidence>
<keyword evidence="4 13" id="KW-0575">Peroxidase</keyword>
<feature type="binding site" evidence="10">
    <location>
        <position position="88"/>
    </location>
    <ligand>
        <name>Ca(2+)</name>
        <dbReference type="ChEBI" id="CHEBI:29108"/>
        <label>1</label>
    </ligand>
</feature>
<dbReference type="GO" id="GO:0005576">
    <property type="term" value="C:extracellular region"/>
    <property type="evidence" value="ECO:0007669"/>
    <property type="project" value="UniProtKB-SubCell"/>
</dbReference>
<dbReference type="PANTHER" id="PTHR31388:SF5">
    <property type="entry name" value="PEROXIDASE"/>
    <property type="match status" value="1"/>
</dbReference>
<accession>A0A7J6HXG1</accession>
<feature type="non-terminal residue" evidence="16">
    <location>
        <position position="1"/>
    </location>
</feature>
<feature type="site" description="Transition state stabilizer" evidence="11">
    <location>
        <position position="70"/>
    </location>
</feature>
<dbReference type="PROSITE" id="PS00436">
    <property type="entry name" value="PEROXIDASE_2"/>
    <property type="match status" value="2"/>
</dbReference>
<dbReference type="AlphaFoldDB" id="A0A7J6HXG1"/>
<keyword evidence="8 13" id="KW-0408">Iron</keyword>
<keyword evidence="6 10" id="KW-0479">Metal-binding</keyword>
<keyword evidence="5 13" id="KW-0349">Heme</keyword>
<comment type="subcellular location">
    <subcellularLocation>
        <location evidence="13">Secreted</location>
    </subcellularLocation>
</comment>
<dbReference type="Pfam" id="PF00141">
    <property type="entry name" value="peroxidase"/>
    <property type="match status" value="2"/>
</dbReference>
<reference evidence="16 17" key="1">
    <citation type="journal article" date="2020" name="bioRxiv">
        <title>Sequence and annotation of 42 cannabis genomes reveals extensive copy number variation in cannabinoid synthesis and pathogen resistance genes.</title>
        <authorList>
            <person name="Mckernan K.J."/>
            <person name="Helbert Y."/>
            <person name="Kane L.T."/>
            <person name="Ebling H."/>
            <person name="Zhang L."/>
            <person name="Liu B."/>
            <person name="Eaton Z."/>
            <person name="Mclaughlin S."/>
            <person name="Kingan S."/>
            <person name="Baybayan P."/>
            <person name="Concepcion G."/>
            <person name="Jordan M."/>
            <person name="Riva A."/>
            <person name="Barbazuk W."/>
            <person name="Harkins T."/>
        </authorList>
    </citation>
    <scope>NUCLEOTIDE SEQUENCE [LARGE SCALE GENOMIC DNA]</scope>
    <source>
        <strain evidence="17">cv. Jamaican Lion 4</strain>
        <tissue evidence="16">Leaf</tissue>
    </source>
</reference>
<comment type="cofactor">
    <cofactor evidence="13">
        <name>heme b</name>
        <dbReference type="ChEBI" id="CHEBI:60344"/>
    </cofactor>
    <text evidence="13">Binds 1 heme b (iron(II)-protoporphyrin IX) group per subunit.</text>
</comment>
<evidence type="ECO:0000256" key="8">
    <source>
        <dbReference type="ARBA" id="ARBA00023004"/>
    </source>
</evidence>
<evidence type="ECO:0000256" key="3">
    <source>
        <dbReference type="ARBA" id="ARBA00012313"/>
    </source>
</evidence>
<dbReference type="SUPFAM" id="SSF48113">
    <property type="entry name" value="Heme-dependent peroxidases"/>
    <property type="match status" value="3"/>
</dbReference>
<feature type="binding site" evidence="10">
    <location>
        <position position="283"/>
    </location>
    <ligand>
        <name>Ca(2+)</name>
        <dbReference type="ChEBI" id="CHEBI:29108"/>
        <label>2</label>
    </ligand>
</feature>
<feature type="binding site" evidence="10">
    <location>
        <position position="75"/>
    </location>
    <ligand>
        <name>Ca(2+)</name>
        <dbReference type="ChEBI" id="CHEBI:29108"/>
        <label>1</label>
    </ligand>
</feature>
<proteinExistence type="inferred from homology"/>
<dbReference type="EMBL" id="JAATIQ010000020">
    <property type="protein sequence ID" value="KAF4399952.1"/>
    <property type="molecule type" value="Genomic_DNA"/>
</dbReference>
<evidence type="ECO:0000256" key="4">
    <source>
        <dbReference type="ARBA" id="ARBA00022559"/>
    </source>
</evidence>
<dbReference type="InterPro" id="IPR019794">
    <property type="entry name" value="Peroxidases_AS"/>
</dbReference>
<comment type="function">
    <text evidence="2">Removal of H(2)O(2), oxidation of toxic reductants, biosynthesis and degradation of lignin, suberization, auxin catabolism, response to environmental stresses such as wounding, pathogen attack and oxidative stress. These functions might be dependent on each isozyme/isoform in each plant tissue.</text>
</comment>
<comment type="cofactor">
    <cofactor evidence="10 13">
        <name>Ca(2+)</name>
        <dbReference type="ChEBI" id="CHEBI:29108"/>
    </cofactor>
    <text evidence="10 13">Binds 2 calcium ions per subunit.</text>
</comment>
<dbReference type="InterPro" id="IPR010255">
    <property type="entry name" value="Haem_peroxidase_sf"/>
</dbReference>
<dbReference type="EC" id="1.11.1.7" evidence="3 13"/>
<dbReference type="GO" id="GO:0006979">
    <property type="term" value="P:response to oxidative stress"/>
    <property type="evidence" value="ECO:0007669"/>
    <property type="project" value="UniProtKB-UniRule"/>
</dbReference>
<keyword evidence="12" id="KW-1015">Disulfide bond</keyword>
<keyword evidence="13" id="KW-0964">Secreted</keyword>
<dbReference type="GO" id="GO:0046872">
    <property type="term" value="F:metal ion binding"/>
    <property type="evidence" value="ECO:0007669"/>
    <property type="project" value="UniProtKB-UniRule"/>
</dbReference>
<protein>
    <recommendedName>
        <fullName evidence="3 13">Peroxidase</fullName>
        <ecNumber evidence="3 13">1.11.1.7</ecNumber>
    </recommendedName>
</protein>
<keyword evidence="14" id="KW-0472">Membrane</keyword>
<evidence type="ECO:0000256" key="9">
    <source>
        <dbReference type="PIRSR" id="PIRSR600823-1"/>
    </source>
</evidence>
<evidence type="ECO:0000256" key="10">
    <source>
        <dbReference type="PIRSR" id="PIRSR600823-3"/>
    </source>
</evidence>
<dbReference type="PANTHER" id="PTHR31388">
    <property type="entry name" value="PEROXIDASE 72-RELATED"/>
    <property type="match status" value="1"/>
</dbReference>
<comment type="similarity">
    <text evidence="13">Belongs to the peroxidase family. Classical plant (class III) peroxidase subfamily.</text>
</comment>
<evidence type="ECO:0000256" key="6">
    <source>
        <dbReference type="ARBA" id="ARBA00022723"/>
    </source>
</evidence>
<dbReference type="GO" id="GO:0020037">
    <property type="term" value="F:heme binding"/>
    <property type="evidence" value="ECO:0007669"/>
    <property type="project" value="UniProtKB-UniRule"/>
</dbReference>
<dbReference type="PROSITE" id="PS50873">
    <property type="entry name" value="PEROXIDASE_4"/>
    <property type="match status" value="1"/>
</dbReference>
<feature type="binding site" evidence="10">
    <location>
        <position position="86"/>
    </location>
    <ligand>
        <name>Ca(2+)</name>
        <dbReference type="ChEBI" id="CHEBI:29108"/>
        <label>1</label>
    </ligand>
</feature>
<evidence type="ECO:0000256" key="14">
    <source>
        <dbReference type="SAM" id="Phobius"/>
    </source>
</evidence>
<feature type="active site" description="Proton acceptor" evidence="9">
    <location>
        <position position="74"/>
    </location>
</feature>
<keyword evidence="14" id="KW-1133">Transmembrane helix</keyword>
<dbReference type="GO" id="GO:0140825">
    <property type="term" value="F:lactoperoxidase activity"/>
    <property type="evidence" value="ECO:0007669"/>
    <property type="project" value="UniProtKB-EC"/>
</dbReference>
<dbReference type="PRINTS" id="PR00461">
    <property type="entry name" value="PLPEROXIDASE"/>
</dbReference>
<dbReference type="InterPro" id="IPR000823">
    <property type="entry name" value="Peroxidase_pln"/>
</dbReference>
<feature type="transmembrane region" description="Helical" evidence="14">
    <location>
        <begin position="191"/>
        <end position="213"/>
    </location>
</feature>
<dbReference type="PRINTS" id="PR00458">
    <property type="entry name" value="PEROXIDASE"/>
</dbReference>
<feature type="chain" id="PRO_5029931776" description="Peroxidase" evidence="13">
    <location>
        <begin position="33"/>
        <end position="375"/>
    </location>
</feature>
<gene>
    <name evidence="16" type="ORF">G4B88_021166</name>
</gene>
<feature type="domain" description="Plant heme peroxidase family profile" evidence="15">
    <location>
        <begin position="33"/>
        <end position="360"/>
    </location>
</feature>
<dbReference type="Proteomes" id="UP000583929">
    <property type="component" value="Unassembled WGS sequence"/>
</dbReference>
<feature type="disulfide bond" evidence="12">
    <location>
        <begin position="231"/>
        <end position="268"/>
    </location>
</feature>
<feature type="binding site" evidence="10">
    <location>
        <position position="281"/>
    </location>
    <ligand>
        <name>Ca(2+)</name>
        <dbReference type="ChEBI" id="CHEBI:29108"/>
        <label>2</label>
    </ligand>
</feature>
<evidence type="ECO:0000256" key="13">
    <source>
        <dbReference type="RuleBase" id="RU362060"/>
    </source>
</evidence>
<feature type="disulfide bond" evidence="12">
    <location>
        <begin position="76"/>
        <end position="82"/>
    </location>
</feature>
<evidence type="ECO:0000259" key="15">
    <source>
        <dbReference type="PROSITE" id="PS50873"/>
    </source>
</evidence>
<dbReference type="InterPro" id="IPR002016">
    <property type="entry name" value="Haem_peroxidase"/>
</dbReference>
<evidence type="ECO:0000313" key="17">
    <source>
        <dbReference type="Proteomes" id="UP000583929"/>
    </source>
</evidence>